<organism evidence="2">
    <name type="scientific">marine metagenome</name>
    <dbReference type="NCBI Taxonomy" id="408172"/>
    <lineage>
        <taxon>unclassified sequences</taxon>
        <taxon>metagenomes</taxon>
        <taxon>ecological metagenomes</taxon>
    </lineage>
</organism>
<name>A0A382Z6M2_9ZZZZ</name>
<proteinExistence type="predicted"/>
<reference evidence="2" key="1">
    <citation type="submission" date="2018-05" db="EMBL/GenBank/DDBJ databases">
        <authorList>
            <person name="Lanie J.A."/>
            <person name="Ng W.-L."/>
            <person name="Kazmierczak K.M."/>
            <person name="Andrzejewski T.M."/>
            <person name="Davidsen T.M."/>
            <person name="Wayne K.J."/>
            <person name="Tettelin H."/>
            <person name="Glass J.I."/>
            <person name="Rusch D."/>
            <person name="Podicherti R."/>
            <person name="Tsui H.-C.T."/>
            <person name="Winkler M.E."/>
        </authorList>
    </citation>
    <scope>NUCLEOTIDE SEQUENCE</scope>
</reference>
<gene>
    <name evidence="2" type="ORF">METZ01_LOCUS443693</name>
</gene>
<sequence>MALKSLFGLTFGGAFLEIIPLVVKFLARAYANLHLHEGALKVEPQGDEGLPTSLDLAFQTTQFTPLEQEFTGMLRFVILFPAELVFGYVSVEKEEFILHEPSEGLRYLDVPGPDGFHLRSTQYDTSLILVADKVLVTGLGVMHRCRPARVFPFLGHGLGSPSVVLPEGNKEAEPSAPQEVQSSSSSSKGW</sequence>
<feature type="region of interest" description="Disordered" evidence="1">
    <location>
        <begin position="164"/>
        <end position="190"/>
    </location>
</feature>
<dbReference type="EMBL" id="UINC01181243">
    <property type="protein sequence ID" value="SVD90839.1"/>
    <property type="molecule type" value="Genomic_DNA"/>
</dbReference>
<evidence type="ECO:0000256" key="1">
    <source>
        <dbReference type="SAM" id="MobiDB-lite"/>
    </source>
</evidence>
<evidence type="ECO:0000313" key="2">
    <source>
        <dbReference type="EMBL" id="SVD90839.1"/>
    </source>
</evidence>
<accession>A0A382Z6M2</accession>
<dbReference type="AlphaFoldDB" id="A0A382Z6M2"/>
<protein>
    <submittedName>
        <fullName evidence="2">Uncharacterized protein</fullName>
    </submittedName>
</protein>